<accession>A0A235FA52</accession>
<dbReference type="NCBIfam" id="TIGR01563">
    <property type="entry name" value="gp16_SPP1"/>
    <property type="match status" value="1"/>
</dbReference>
<dbReference type="EMBL" id="NOII01000002">
    <property type="protein sequence ID" value="OYD57873.1"/>
    <property type="molecule type" value="Genomic_DNA"/>
</dbReference>
<dbReference type="Gene3D" id="2.40.10.270">
    <property type="entry name" value="Bacteriophage SPP1 head-tail adaptor protein"/>
    <property type="match status" value="1"/>
</dbReference>
<dbReference type="Pfam" id="PF05521">
    <property type="entry name" value="Phage_HCP"/>
    <property type="match status" value="1"/>
</dbReference>
<evidence type="ECO:0000313" key="1">
    <source>
        <dbReference type="EMBL" id="OYD57873.1"/>
    </source>
</evidence>
<name>A0A235FA52_9BACL</name>
<dbReference type="RefSeq" id="WP_094251906.1">
    <property type="nucleotide sequence ID" value="NZ_JBHLXL010000001.1"/>
</dbReference>
<organism evidence="1 2">
    <name type="scientific">Fictibacillus aquaticus</name>
    <dbReference type="NCBI Taxonomy" id="2021314"/>
    <lineage>
        <taxon>Bacteria</taxon>
        <taxon>Bacillati</taxon>
        <taxon>Bacillota</taxon>
        <taxon>Bacilli</taxon>
        <taxon>Bacillales</taxon>
        <taxon>Fictibacillaceae</taxon>
        <taxon>Fictibacillus</taxon>
    </lineage>
</organism>
<dbReference type="AlphaFoldDB" id="A0A235FA52"/>
<reference evidence="1 2" key="1">
    <citation type="submission" date="2017-07" db="EMBL/GenBank/DDBJ databases">
        <title>Fictibacillus sp. nov. GDSW-R2A3 Genome sequencing and assembly.</title>
        <authorList>
            <person name="Mayilraj S."/>
        </authorList>
    </citation>
    <scope>NUCLEOTIDE SEQUENCE [LARGE SCALE GENOMIC DNA]</scope>
    <source>
        <strain evidence="1 2">GDSW-R2A3</strain>
    </source>
</reference>
<dbReference type="Proteomes" id="UP000215059">
    <property type="component" value="Unassembled WGS sequence"/>
</dbReference>
<evidence type="ECO:0000313" key="2">
    <source>
        <dbReference type="Proteomes" id="UP000215059"/>
    </source>
</evidence>
<dbReference type="InterPro" id="IPR038666">
    <property type="entry name" value="SSP1_head-tail_sf"/>
</dbReference>
<gene>
    <name evidence="1" type="ORF">CGZ90_08195</name>
</gene>
<dbReference type="InterPro" id="IPR008767">
    <property type="entry name" value="Phage_SPP1_head-tail_adaptor"/>
</dbReference>
<evidence type="ECO:0008006" key="3">
    <source>
        <dbReference type="Google" id="ProtNLM"/>
    </source>
</evidence>
<comment type="caution">
    <text evidence="1">The sequence shown here is derived from an EMBL/GenBank/DDBJ whole genome shotgun (WGS) entry which is preliminary data.</text>
</comment>
<dbReference type="OrthoDB" id="9808209at2"/>
<proteinExistence type="predicted"/>
<protein>
    <recommendedName>
        <fullName evidence="3">Head-tail adaptor protein</fullName>
    </recommendedName>
</protein>
<keyword evidence="2" id="KW-1185">Reference proteome</keyword>
<sequence length="124" mass="14433">MGNYNYYSGQRTWKKSKASDFRNRLSFQKKGTPIRDTEGNNVPSYTTAFTVWGSMEGIRGREMVASGALSGEVTYRIRIRYRKDIQTDMRIQQGDRFFEIESAIDMNEEHKEIEIMCKELNVNG</sequence>